<reference evidence="1" key="1">
    <citation type="journal article" date="2017" name="Parasit. Vectors">
        <title>Sialotranscriptomics of Rhipicephalus zambeziensis reveals intricate expression profiles of secretory proteins and suggests tight temporal transcriptional regulation during blood-feeding.</title>
        <authorList>
            <person name="de Castro M.H."/>
            <person name="de Klerk D."/>
            <person name="Pienaar R."/>
            <person name="Rees D.J.G."/>
            <person name="Mans B.J."/>
        </authorList>
    </citation>
    <scope>NUCLEOTIDE SEQUENCE</scope>
    <source>
        <tissue evidence="1">Salivary glands</tissue>
    </source>
</reference>
<sequence length="118" mass="13485">MLENNPFLSIAAHPTDVTTSQKTFVDLFFENQALVQQLDHISTHFSGRKVSVITIKYWLACVPYRDRVMKINSGIRLYIQMHVSLKLGVSTYREIKTLEQLRSEFALVSIVIVGDISL</sequence>
<proteinExistence type="predicted"/>
<name>A0A224YHF3_9ACAR</name>
<dbReference type="AlphaFoldDB" id="A0A224YHF3"/>
<accession>A0A224YHF3</accession>
<evidence type="ECO:0000313" key="1">
    <source>
        <dbReference type="EMBL" id="MAA13210.1"/>
    </source>
</evidence>
<organism evidence="1">
    <name type="scientific">Rhipicephalus zambeziensis</name>
    <dbReference type="NCBI Taxonomy" id="60191"/>
    <lineage>
        <taxon>Eukaryota</taxon>
        <taxon>Metazoa</taxon>
        <taxon>Ecdysozoa</taxon>
        <taxon>Arthropoda</taxon>
        <taxon>Chelicerata</taxon>
        <taxon>Arachnida</taxon>
        <taxon>Acari</taxon>
        <taxon>Parasitiformes</taxon>
        <taxon>Ixodida</taxon>
        <taxon>Ixodoidea</taxon>
        <taxon>Ixodidae</taxon>
        <taxon>Rhipicephalinae</taxon>
        <taxon>Rhipicephalus</taxon>
        <taxon>Rhipicephalus</taxon>
    </lineage>
</organism>
<protein>
    <submittedName>
        <fullName evidence="1">Uncharacterized protein</fullName>
    </submittedName>
</protein>
<dbReference type="EMBL" id="GFPF01002064">
    <property type="protein sequence ID" value="MAA13210.1"/>
    <property type="molecule type" value="Transcribed_RNA"/>
</dbReference>